<comment type="caution">
    <text evidence="1">The sequence shown here is derived from an EMBL/GenBank/DDBJ whole genome shotgun (WGS) entry which is preliminary data.</text>
</comment>
<accession>A0ABR9LQS7</accession>
<organism evidence="1 2">
    <name type="scientific">Nonomuraea angiospora</name>
    <dbReference type="NCBI Taxonomy" id="46172"/>
    <lineage>
        <taxon>Bacteria</taxon>
        <taxon>Bacillati</taxon>
        <taxon>Actinomycetota</taxon>
        <taxon>Actinomycetes</taxon>
        <taxon>Streptosporangiales</taxon>
        <taxon>Streptosporangiaceae</taxon>
        <taxon>Nonomuraea</taxon>
    </lineage>
</organism>
<gene>
    <name evidence="1" type="ORF">H4W80_001235</name>
</gene>
<dbReference type="RefSeq" id="WP_225963274.1">
    <property type="nucleotide sequence ID" value="NZ_JADBEK010000001.1"/>
</dbReference>
<sequence>MSVIDRLLESDPAIRRQGLRDLTDAAPDEVAAERARVEREGWGARLLALQGWRRVVERWRLLPGVLHRRLITEHGRWEHAGQRYIGGRAQHRTVAPRKTAPFQGRRG</sequence>
<reference evidence="1 2" key="1">
    <citation type="submission" date="2020-10" db="EMBL/GenBank/DDBJ databases">
        <title>Sequencing the genomes of 1000 actinobacteria strains.</title>
        <authorList>
            <person name="Klenk H.-P."/>
        </authorList>
    </citation>
    <scope>NUCLEOTIDE SEQUENCE [LARGE SCALE GENOMIC DNA]</scope>
    <source>
        <strain evidence="1 2">DSM 43173</strain>
    </source>
</reference>
<dbReference type="Proteomes" id="UP000633509">
    <property type="component" value="Unassembled WGS sequence"/>
</dbReference>
<name>A0ABR9LQS7_9ACTN</name>
<proteinExistence type="predicted"/>
<dbReference type="EMBL" id="JADBEK010000001">
    <property type="protein sequence ID" value="MBE1582977.1"/>
    <property type="molecule type" value="Genomic_DNA"/>
</dbReference>
<protein>
    <submittedName>
        <fullName evidence="1">Sirohydrochlorin ferrochelatase</fullName>
    </submittedName>
</protein>
<evidence type="ECO:0000313" key="2">
    <source>
        <dbReference type="Proteomes" id="UP000633509"/>
    </source>
</evidence>
<evidence type="ECO:0000313" key="1">
    <source>
        <dbReference type="EMBL" id="MBE1582977.1"/>
    </source>
</evidence>
<keyword evidence="2" id="KW-1185">Reference proteome</keyword>